<dbReference type="Proteomes" id="UP001519460">
    <property type="component" value="Unassembled WGS sequence"/>
</dbReference>
<comment type="caution">
    <text evidence="1">The sequence shown here is derived from an EMBL/GenBank/DDBJ whole genome shotgun (WGS) entry which is preliminary data.</text>
</comment>
<reference evidence="1 2" key="1">
    <citation type="journal article" date="2023" name="Sci. Data">
        <title>Genome assembly of the Korean intertidal mud-creeper Batillaria attramentaria.</title>
        <authorList>
            <person name="Patra A.K."/>
            <person name="Ho P.T."/>
            <person name="Jun S."/>
            <person name="Lee S.J."/>
            <person name="Kim Y."/>
            <person name="Won Y.J."/>
        </authorList>
    </citation>
    <scope>NUCLEOTIDE SEQUENCE [LARGE SCALE GENOMIC DNA]</scope>
    <source>
        <strain evidence="1">Wonlab-2016</strain>
    </source>
</reference>
<dbReference type="AlphaFoldDB" id="A0ABD0M7G9"/>
<protein>
    <submittedName>
        <fullName evidence="1">Uncharacterized protein</fullName>
    </submittedName>
</protein>
<proteinExistence type="predicted"/>
<gene>
    <name evidence="1" type="ORF">BaRGS_00000678</name>
</gene>
<name>A0ABD0M7G9_9CAEN</name>
<evidence type="ECO:0000313" key="2">
    <source>
        <dbReference type="Proteomes" id="UP001519460"/>
    </source>
</evidence>
<accession>A0ABD0M7G9</accession>
<evidence type="ECO:0000313" key="1">
    <source>
        <dbReference type="EMBL" id="KAK7507713.1"/>
    </source>
</evidence>
<keyword evidence="2" id="KW-1185">Reference proteome</keyword>
<sequence>MERKVAQRLQDQRTQAELQFLVSPCSRIAPFTDLIHTSHASCSVDSPQLLVQCAKCRHTIPISTYETFTNPGESRFNAALTER</sequence>
<dbReference type="EMBL" id="JACVVK020000003">
    <property type="protein sequence ID" value="KAK7507713.1"/>
    <property type="molecule type" value="Genomic_DNA"/>
</dbReference>
<organism evidence="1 2">
    <name type="scientific">Batillaria attramentaria</name>
    <dbReference type="NCBI Taxonomy" id="370345"/>
    <lineage>
        <taxon>Eukaryota</taxon>
        <taxon>Metazoa</taxon>
        <taxon>Spiralia</taxon>
        <taxon>Lophotrochozoa</taxon>
        <taxon>Mollusca</taxon>
        <taxon>Gastropoda</taxon>
        <taxon>Caenogastropoda</taxon>
        <taxon>Sorbeoconcha</taxon>
        <taxon>Cerithioidea</taxon>
        <taxon>Batillariidae</taxon>
        <taxon>Batillaria</taxon>
    </lineage>
</organism>